<dbReference type="AlphaFoldDB" id="A0AAD8M478"/>
<accession>A0AAD8M478</accession>
<evidence type="ECO:0008006" key="3">
    <source>
        <dbReference type="Google" id="ProtNLM"/>
    </source>
</evidence>
<dbReference type="Proteomes" id="UP001237642">
    <property type="component" value="Unassembled WGS sequence"/>
</dbReference>
<organism evidence="1 2">
    <name type="scientific">Heracleum sosnowskyi</name>
    <dbReference type="NCBI Taxonomy" id="360622"/>
    <lineage>
        <taxon>Eukaryota</taxon>
        <taxon>Viridiplantae</taxon>
        <taxon>Streptophyta</taxon>
        <taxon>Embryophyta</taxon>
        <taxon>Tracheophyta</taxon>
        <taxon>Spermatophyta</taxon>
        <taxon>Magnoliopsida</taxon>
        <taxon>eudicotyledons</taxon>
        <taxon>Gunneridae</taxon>
        <taxon>Pentapetalae</taxon>
        <taxon>asterids</taxon>
        <taxon>campanulids</taxon>
        <taxon>Apiales</taxon>
        <taxon>Apiaceae</taxon>
        <taxon>Apioideae</taxon>
        <taxon>apioid superclade</taxon>
        <taxon>Tordylieae</taxon>
        <taxon>Tordyliinae</taxon>
        <taxon>Heracleum</taxon>
    </lineage>
</organism>
<sequence>MFGKAHGERGMDGGRLKLNWLSKLLPALADDANEDGLIRYTHSYMVQIISGILFTDHQGSREICKAKKGAEEIVGCVLLLQLWAWTRLLTLAIVPRGPYVDNWRLDPKLNILQRFLNPTTNRFEVALMYDDDDVEFMFEAVDSSFRKNYVELYVEKIFEWEFNRKQLIYDDIPYYKSFDRSSTVASFNEPIMQKPRDILVPTELEKRMIFESKEEMMCVIKDVHLRNHQEIKVPRSYSESWEVACKRKTEGCAWMLRA</sequence>
<comment type="caution">
    <text evidence="1">The sequence shown here is derived from an EMBL/GenBank/DDBJ whole genome shotgun (WGS) entry which is preliminary data.</text>
</comment>
<evidence type="ECO:0000313" key="1">
    <source>
        <dbReference type="EMBL" id="KAK1361425.1"/>
    </source>
</evidence>
<dbReference type="EMBL" id="JAUIZM010000010">
    <property type="protein sequence ID" value="KAK1361425.1"/>
    <property type="molecule type" value="Genomic_DNA"/>
</dbReference>
<gene>
    <name evidence="1" type="ORF">POM88_045899</name>
</gene>
<reference evidence="1" key="1">
    <citation type="submission" date="2023-02" db="EMBL/GenBank/DDBJ databases">
        <title>Genome of toxic invasive species Heracleum sosnowskyi carries increased number of genes despite the absence of recent whole-genome duplications.</title>
        <authorList>
            <person name="Schelkunov M."/>
            <person name="Shtratnikova V."/>
            <person name="Makarenko M."/>
            <person name="Klepikova A."/>
            <person name="Omelchenko D."/>
            <person name="Novikova G."/>
            <person name="Obukhova E."/>
            <person name="Bogdanov V."/>
            <person name="Penin A."/>
            <person name="Logacheva M."/>
        </authorList>
    </citation>
    <scope>NUCLEOTIDE SEQUENCE</scope>
    <source>
        <strain evidence="1">Hsosn_3</strain>
        <tissue evidence="1">Leaf</tissue>
    </source>
</reference>
<name>A0AAD8M478_9APIA</name>
<protein>
    <recommendedName>
        <fullName evidence="3">Aminotransferase-like plant mobile domain-containing protein</fullName>
    </recommendedName>
</protein>
<reference evidence="1" key="2">
    <citation type="submission" date="2023-05" db="EMBL/GenBank/DDBJ databases">
        <authorList>
            <person name="Schelkunov M.I."/>
        </authorList>
    </citation>
    <scope>NUCLEOTIDE SEQUENCE</scope>
    <source>
        <strain evidence="1">Hsosn_3</strain>
        <tissue evidence="1">Leaf</tissue>
    </source>
</reference>
<keyword evidence="2" id="KW-1185">Reference proteome</keyword>
<evidence type="ECO:0000313" key="2">
    <source>
        <dbReference type="Proteomes" id="UP001237642"/>
    </source>
</evidence>
<proteinExistence type="predicted"/>